<keyword evidence="1" id="KW-0812">Transmembrane</keyword>
<evidence type="ECO:0000259" key="2">
    <source>
        <dbReference type="Pfam" id="PF14340"/>
    </source>
</evidence>
<accession>A0A161RX42</accession>
<dbReference type="InterPro" id="IPR016942">
    <property type="entry name" value="UCP030042"/>
</dbReference>
<gene>
    <name evidence="3" type="ORF">AWM68_03300</name>
</gene>
<keyword evidence="4" id="KW-1185">Reference proteome</keyword>
<evidence type="ECO:0000313" key="4">
    <source>
        <dbReference type="Proteomes" id="UP000076567"/>
    </source>
</evidence>
<dbReference type="AlphaFoldDB" id="A0A161RX42"/>
<feature type="transmembrane region" description="Helical" evidence="1">
    <location>
        <begin position="83"/>
        <end position="102"/>
    </location>
</feature>
<keyword evidence="1" id="KW-0472">Membrane</keyword>
<organism evidence="3 4">
    <name type="scientific">Fictibacillus phosphorivorans</name>
    <dbReference type="NCBI Taxonomy" id="1221500"/>
    <lineage>
        <taxon>Bacteria</taxon>
        <taxon>Bacillati</taxon>
        <taxon>Bacillota</taxon>
        <taxon>Bacilli</taxon>
        <taxon>Bacillales</taxon>
        <taxon>Fictibacillaceae</taxon>
        <taxon>Fictibacillus</taxon>
    </lineage>
</organism>
<evidence type="ECO:0000256" key="1">
    <source>
        <dbReference type="SAM" id="Phobius"/>
    </source>
</evidence>
<comment type="caution">
    <text evidence="3">The sequence shown here is derived from an EMBL/GenBank/DDBJ whole genome shotgun (WGS) entry which is preliminary data.</text>
</comment>
<name>A0A161RX42_9BACL</name>
<feature type="transmembrane region" description="Helical" evidence="1">
    <location>
        <begin position="108"/>
        <end position="131"/>
    </location>
</feature>
<dbReference type="OrthoDB" id="2376580at2"/>
<dbReference type="PIRSF" id="PIRSF030042">
    <property type="entry name" value="UCP030042"/>
    <property type="match status" value="1"/>
</dbReference>
<evidence type="ECO:0000313" key="3">
    <source>
        <dbReference type="EMBL" id="KZE69306.1"/>
    </source>
</evidence>
<protein>
    <recommendedName>
        <fullName evidence="2">DUF4395 domain-containing protein</fullName>
    </recommendedName>
</protein>
<proteinExistence type="predicted"/>
<dbReference type="Pfam" id="PF14340">
    <property type="entry name" value="DUF4395"/>
    <property type="match status" value="1"/>
</dbReference>
<keyword evidence="1" id="KW-1133">Transmembrane helix</keyword>
<dbReference type="InterPro" id="IPR025508">
    <property type="entry name" value="DUF4395"/>
</dbReference>
<feature type="domain" description="DUF4395" evidence="2">
    <location>
        <begin position="8"/>
        <end position="132"/>
    </location>
</feature>
<dbReference type="RefSeq" id="WP_066236798.1">
    <property type="nucleotide sequence ID" value="NZ_LRFC01000001.1"/>
</dbReference>
<reference evidence="4" key="1">
    <citation type="submission" date="2016-01" db="EMBL/GenBank/DDBJ databases">
        <title>Draft genome of Chromobacterium sp. F49.</title>
        <authorList>
            <person name="Hong K.W."/>
        </authorList>
    </citation>
    <scope>NUCLEOTIDE SEQUENCE [LARGE SCALE GENOMIC DNA]</scope>
    <source>
        <strain evidence="4">P7IIIA</strain>
    </source>
</reference>
<dbReference type="Proteomes" id="UP000076567">
    <property type="component" value="Unassembled WGS sequence"/>
</dbReference>
<sequence>MSHPVSSIPRPLVRTNQWFIFLSVAATWISGQAWVLLLPLIAGLLGMFFDYNPVMKVAKRFLRKKPSAYIPEDKDQQNFNQQIAISLLAIGFVGYTLHWNALALTATIMVATASFVAILGFCVGCFIRFRWQQYRYNKSRN</sequence>
<feature type="transmembrane region" description="Helical" evidence="1">
    <location>
        <begin position="20"/>
        <end position="49"/>
    </location>
</feature>
<dbReference type="EMBL" id="LRFC01000001">
    <property type="protein sequence ID" value="KZE69306.1"/>
    <property type="molecule type" value="Genomic_DNA"/>
</dbReference>